<sequence>MPLEKITYNKVYQKSPSADESVTAHAKRLEKRGVHEAQVRSTPDGTWHSNNNDPKEHLTVDFKTEDGTHITTHHVYRS</sequence>
<evidence type="ECO:0000256" key="1">
    <source>
        <dbReference type="SAM" id="MobiDB-lite"/>
    </source>
</evidence>
<evidence type="ECO:0000313" key="2">
    <source>
        <dbReference type="EMBL" id="GAT29887.1"/>
    </source>
</evidence>
<gene>
    <name evidence="2" type="ORF">RIB2604_03102210</name>
</gene>
<reference evidence="2 3" key="1">
    <citation type="journal article" date="2016" name="DNA Res.">
        <title>Genome sequence of Aspergillus luchuensis NBRC 4314.</title>
        <authorList>
            <person name="Yamada O."/>
            <person name="Machida M."/>
            <person name="Hosoyama A."/>
            <person name="Goto M."/>
            <person name="Takahashi T."/>
            <person name="Futagami T."/>
            <person name="Yamagata Y."/>
            <person name="Takeuchi M."/>
            <person name="Kobayashi T."/>
            <person name="Koike H."/>
            <person name="Abe K."/>
            <person name="Asai K."/>
            <person name="Arita M."/>
            <person name="Fujita N."/>
            <person name="Fukuda K."/>
            <person name="Higa K."/>
            <person name="Horikawa H."/>
            <person name="Ishikawa T."/>
            <person name="Jinno K."/>
            <person name="Kato Y."/>
            <person name="Kirimura K."/>
            <person name="Mizutani O."/>
            <person name="Nakasone K."/>
            <person name="Sano M."/>
            <person name="Shiraishi Y."/>
            <person name="Tsukahara M."/>
            <person name="Gomi K."/>
        </authorList>
    </citation>
    <scope>NUCLEOTIDE SEQUENCE [LARGE SCALE GENOMIC DNA]</scope>
    <source>
        <strain evidence="2 3">RIB 2604</strain>
    </source>
</reference>
<protein>
    <submittedName>
        <fullName evidence="2">Tat pathway signal sequence domain-containing protein</fullName>
    </submittedName>
</protein>
<name>A0A146FX60_ASPKA</name>
<proteinExistence type="predicted"/>
<dbReference type="AlphaFoldDB" id="A0A146FX60"/>
<feature type="region of interest" description="Disordered" evidence="1">
    <location>
        <begin position="29"/>
        <end position="58"/>
    </location>
</feature>
<dbReference type="EMBL" id="BCWF01000030">
    <property type="protein sequence ID" value="GAT29887.1"/>
    <property type="molecule type" value="Genomic_DNA"/>
</dbReference>
<comment type="caution">
    <text evidence="2">The sequence shown here is derived from an EMBL/GenBank/DDBJ whole genome shotgun (WGS) entry which is preliminary data.</text>
</comment>
<reference evidence="3" key="2">
    <citation type="submission" date="2016-02" db="EMBL/GenBank/DDBJ databases">
        <title>Genome sequencing of Aspergillus luchuensis NBRC 4314.</title>
        <authorList>
            <person name="Yamada O."/>
        </authorList>
    </citation>
    <scope>NUCLEOTIDE SEQUENCE [LARGE SCALE GENOMIC DNA]</scope>
    <source>
        <strain evidence="3">RIB 2604</strain>
    </source>
</reference>
<organism evidence="2 3">
    <name type="scientific">Aspergillus kawachii</name>
    <name type="common">White koji mold</name>
    <name type="synonym">Aspergillus awamori var. kawachi</name>
    <dbReference type="NCBI Taxonomy" id="1069201"/>
    <lineage>
        <taxon>Eukaryota</taxon>
        <taxon>Fungi</taxon>
        <taxon>Dikarya</taxon>
        <taxon>Ascomycota</taxon>
        <taxon>Pezizomycotina</taxon>
        <taxon>Eurotiomycetes</taxon>
        <taxon>Eurotiomycetidae</taxon>
        <taxon>Eurotiales</taxon>
        <taxon>Aspergillaceae</taxon>
        <taxon>Aspergillus</taxon>
        <taxon>Aspergillus subgen. Circumdati</taxon>
    </lineage>
</organism>
<dbReference type="Proteomes" id="UP000075230">
    <property type="component" value="Unassembled WGS sequence"/>
</dbReference>
<accession>A0A146FX60</accession>
<evidence type="ECO:0000313" key="3">
    <source>
        <dbReference type="Proteomes" id="UP000075230"/>
    </source>
</evidence>
<feature type="compositionally biased region" description="Polar residues" evidence="1">
    <location>
        <begin position="39"/>
        <end position="52"/>
    </location>
</feature>